<feature type="signal peptide" evidence="4">
    <location>
        <begin position="1"/>
        <end position="25"/>
    </location>
</feature>
<keyword evidence="7" id="KW-1185">Reference proteome</keyword>
<proteinExistence type="predicted"/>
<sequence length="310" mass="34637">MSSQLRSVSILLLFSIFSFIAHATAVTVPLSSTFKYVNEGEFGDYIVEYGANYRVLDPFNSPFQLCFYNTTPNAFTLALRMGTVRSTSTMRWVWEANRGNPVGENATLTFGEDGNLVLADADGRIAWQTNTANKGVVHFQVLPNGNMVLQDVKGYFIWQSFDYPTDTLLVGQSLRAGSAARLVSRLSEKQNSNGAFSLVMEPKRLAMYRKSPSSPKPKLYYTSDRFSVKNGRLQYVTFQSRPVTDEVFSYDLSLEFSTGGKTILATPKYNSTLSFFRLGADGNIKVYTYNDKVDIGAWEVTFILFPSGKP</sequence>
<keyword evidence="3" id="KW-0325">Glycoprotein</keyword>
<evidence type="ECO:0000256" key="2">
    <source>
        <dbReference type="ARBA" id="ARBA00023157"/>
    </source>
</evidence>
<organism evidence="6 7">
    <name type="scientific">Dovyalis caffra</name>
    <dbReference type="NCBI Taxonomy" id="77055"/>
    <lineage>
        <taxon>Eukaryota</taxon>
        <taxon>Viridiplantae</taxon>
        <taxon>Streptophyta</taxon>
        <taxon>Embryophyta</taxon>
        <taxon>Tracheophyta</taxon>
        <taxon>Spermatophyta</taxon>
        <taxon>Magnoliopsida</taxon>
        <taxon>eudicotyledons</taxon>
        <taxon>Gunneridae</taxon>
        <taxon>Pentapetalae</taxon>
        <taxon>rosids</taxon>
        <taxon>fabids</taxon>
        <taxon>Malpighiales</taxon>
        <taxon>Salicaceae</taxon>
        <taxon>Flacourtieae</taxon>
        <taxon>Dovyalis</taxon>
    </lineage>
</organism>
<keyword evidence="2" id="KW-1015">Disulfide bond</keyword>
<evidence type="ECO:0000256" key="4">
    <source>
        <dbReference type="SAM" id="SignalP"/>
    </source>
</evidence>
<dbReference type="Gene3D" id="2.90.10.10">
    <property type="entry name" value="Bulb-type lectin domain"/>
    <property type="match status" value="1"/>
</dbReference>
<evidence type="ECO:0000313" key="7">
    <source>
        <dbReference type="Proteomes" id="UP001314170"/>
    </source>
</evidence>
<accession>A0AAV1R3Y7</accession>
<dbReference type="InterPro" id="IPR036426">
    <property type="entry name" value="Bulb-type_lectin_dom_sf"/>
</dbReference>
<evidence type="ECO:0000259" key="5">
    <source>
        <dbReference type="PROSITE" id="PS50927"/>
    </source>
</evidence>
<feature type="domain" description="Bulb-type lectin" evidence="5">
    <location>
        <begin position="31"/>
        <end position="162"/>
    </location>
</feature>
<keyword evidence="1 4" id="KW-0732">Signal</keyword>
<evidence type="ECO:0000256" key="1">
    <source>
        <dbReference type="ARBA" id="ARBA00022729"/>
    </source>
</evidence>
<protein>
    <recommendedName>
        <fullName evidence="5">Bulb-type lectin domain-containing protein</fullName>
    </recommendedName>
</protein>
<dbReference type="InterPro" id="IPR001480">
    <property type="entry name" value="Bulb-type_lectin_dom"/>
</dbReference>
<dbReference type="Proteomes" id="UP001314170">
    <property type="component" value="Unassembled WGS sequence"/>
</dbReference>
<comment type="caution">
    <text evidence="6">The sequence shown here is derived from an EMBL/GenBank/DDBJ whole genome shotgun (WGS) entry which is preliminary data.</text>
</comment>
<dbReference type="SUPFAM" id="SSF51110">
    <property type="entry name" value="alpha-D-mannose-specific plant lectins"/>
    <property type="match status" value="1"/>
</dbReference>
<dbReference type="Pfam" id="PF01453">
    <property type="entry name" value="B_lectin"/>
    <property type="match status" value="1"/>
</dbReference>
<dbReference type="PANTHER" id="PTHR32444:SF10">
    <property type="entry name" value="CURCULIN-LIKE (MANNOSE-BINDING) LECTIN FAMILY PROTEIN-RELATED"/>
    <property type="match status" value="1"/>
</dbReference>
<dbReference type="CDD" id="cd00028">
    <property type="entry name" value="B_lectin"/>
    <property type="match status" value="1"/>
</dbReference>
<dbReference type="EMBL" id="CAWUPB010000858">
    <property type="protein sequence ID" value="CAK7327710.1"/>
    <property type="molecule type" value="Genomic_DNA"/>
</dbReference>
<dbReference type="PANTHER" id="PTHR32444">
    <property type="entry name" value="BULB-TYPE LECTIN DOMAIN-CONTAINING PROTEIN"/>
    <property type="match status" value="1"/>
</dbReference>
<dbReference type="GO" id="GO:0009505">
    <property type="term" value="C:plant-type cell wall"/>
    <property type="evidence" value="ECO:0007669"/>
    <property type="project" value="TreeGrafter"/>
</dbReference>
<dbReference type="PROSITE" id="PS50927">
    <property type="entry name" value="BULB_LECTIN"/>
    <property type="match status" value="1"/>
</dbReference>
<dbReference type="AlphaFoldDB" id="A0AAV1R3Y7"/>
<dbReference type="SMART" id="SM00108">
    <property type="entry name" value="B_lectin"/>
    <property type="match status" value="1"/>
</dbReference>
<gene>
    <name evidence="6" type="ORF">DCAF_LOCUS5426</name>
</gene>
<feature type="chain" id="PRO_5043852863" description="Bulb-type lectin domain-containing protein" evidence="4">
    <location>
        <begin position="26"/>
        <end position="310"/>
    </location>
</feature>
<reference evidence="6 7" key="1">
    <citation type="submission" date="2024-01" db="EMBL/GenBank/DDBJ databases">
        <authorList>
            <person name="Waweru B."/>
        </authorList>
    </citation>
    <scope>NUCLEOTIDE SEQUENCE [LARGE SCALE GENOMIC DNA]</scope>
</reference>
<evidence type="ECO:0000256" key="3">
    <source>
        <dbReference type="ARBA" id="ARBA00023180"/>
    </source>
</evidence>
<evidence type="ECO:0000313" key="6">
    <source>
        <dbReference type="EMBL" id="CAK7327710.1"/>
    </source>
</evidence>
<name>A0AAV1R3Y7_9ROSI</name>